<gene>
    <name evidence="4" type="ORF">PHJA_001374600</name>
</gene>
<dbReference type="OrthoDB" id="273141at2759"/>
<evidence type="ECO:0000313" key="4">
    <source>
        <dbReference type="EMBL" id="GFP92305.1"/>
    </source>
</evidence>
<feature type="compositionally biased region" description="Acidic residues" evidence="2">
    <location>
        <begin position="226"/>
        <end position="238"/>
    </location>
</feature>
<organism evidence="4 5">
    <name type="scientific">Phtheirospermum japonicum</name>
    <dbReference type="NCBI Taxonomy" id="374723"/>
    <lineage>
        <taxon>Eukaryota</taxon>
        <taxon>Viridiplantae</taxon>
        <taxon>Streptophyta</taxon>
        <taxon>Embryophyta</taxon>
        <taxon>Tracheophyta</taxon>
        <taxon>Spermatophyta</taxon>
        <taxon>Magnoliopsida</taxon>
        <taxon>eudicotyledons</taxon>
        <taxon>Gunneridae</taxon>
        <taxon>Pentapetalae</taxon>
        <taxon>asterids</taxon>
        <taxon>lamiids</taxon>
        <taxon>Lamiales</taxon>
        <taxon>Orobanchaceae</taxon>
        <taxon>Orobanchaceae incertae sedis</taxon>
        <taxon>Phtheirospermum</taxon>
    </lineage>
</organism>
<dbReference type="EMBL" id="BMAC01000275">
    <property type="protein sequence ID" value="GFP92305.1"/>
    <property type="molecule type" value="Genomic_DNA"/>
</dbReference>
<feature type="compositionally biased region" description="Basic and acidic residues" evidence="2">
    <location>
        <begin position="85"/>
        <end position="119"/>
    </location>
</feature>
<feature type="domain" description="NF-kappa-B-activating protein C-terminal" evidence="3">
    <location>
        <begin position="355"/>
        <end position="453"/>
    </location>
</feature>
<evidence type="ECO:0000259" key="3">
    <source>
        <dbReference type="Pfam" id="PF06047"/>
    </source>
</evidence>
<dbReference type="InterPro" id="IPR009269">
    <property type="entry name" value="NKAP_C"/>
</dbReference>
<feature type="compositionally biased region" description="Acidic residues" evidence="2">
    <location>
        <begin position="162"/>
        <end position="171"/>
    </location>
</feature>
<dbReference type="PANTHER" id="PTHR13087:SF0">
    <property type="entry name" value="NFKB ACTIVATING PROTEIN LIKE"/>
    <property type="match status" value="1"/>
</dbReference>
<comment type="similarity">
    <text evidence="1">Belongs to the NKAP family.</text>
</comment>
<feature type="compositionally biased region" description="Basic residues" evidence="2">
    <location>
        <begin position="204"/>
        <end position="219"/>
    </location>
</feature>
<evidence type="ECO:0000313" key="5">
    <source>
        <dbReference type="Proteomes" id="UP000653305"/>
    </source>
</evidence>
<dbReference type="InterPro" id="IPR040466">
    <property type="entry name" value="NKAP"/>
</dbReference>
<feature type="compositionally biased region" description="Basic residues" evidence="2">
    <location>
        <begin position="242"/>
        <end position="269"/>
    </location>
</feature>
<dbReference type="AlphaFoldDB" id="A0A830CAY5"/>
<dbReference type="PANTHER" id="PTHR13087">
    <property type="entry name" value="NF-KAPPA B ACTIVATING PROTEIN"/>
    <property type="match status" value="1"/>
</dbReference>
<feature type="compositionally biased region" description="Basic and acidic residues" evidence="2">
    <location>
        <begin position="172"/>
        <end position="187"/>
    </location>
</feature>
<dbReference type="GO" id="GO:0010468">
    <property type="term" value="P:regulation of gene expression"/>
    <property type="evidence" value="ECO:0007669"/>
    <property type="project" value="TreeGrafter"/>
</dbReference>
<accession>A0A830CAY5</accession>
<dbReference type="Proteomes" id="UP000653305">
    <property type="component" value="Unassembled WGS sequence"/>
</dbReference>
<protein>
    <submittedName>
        <fullName evidence="4">Upf0396 protein</fullName>
    </submittedName>
</protein>
<sequence length="477" mass="55181">MGRISSAVEIPDRRRTSGHHRNDRYSPESRRSYHRRERSNSRSRSPIRRRTLSRSLSGSPANNGHNRYRRPSPDYSYPNPAETQRPSDRNKLNYDDRKKPYLDRDHRNGRFPEPESDEELKSLPYEEYRRLKRQKLRKSLRNCIWSCTPSPPRAPNEKYDGEMDEVLEVEEEKQIRVSRPDAKKSPESDSESVSESESDDSRSKKGRKSRSRRRSKRLKSVSESGSESESESSDDDSEDYRRRRRKSGKKKRKSSKRSSRRKKSNRKKRLSSESESESEHSDRVKSKTRCDSEPNDDVAKDVVALPEADEVMINDEMNEELLKFKEMIEQRKKLALDDEPVVGPMPLPRAEGHISYGGALRPGEGDAIAQYVQQGKRIPRRGEVGLSAEEISKFETLGYVMSGSRHQRMNAIRIRKENQVYSAEDKRALAMFNYEEKAKREQKVMADLQRLVQRHIGQDTGPSHDPFGGRAGEGGDD</sequence>
<dbReference type="Pfam" id="PF06047">
    <property type="entry name" value="Nkap_C"/>
    <property type="match status" value="1"/>
</dbReference>
<evidence type="ECO:0000256" key="1">
    <source>
        <dbReference type="ARBA" id="ARBA00009313"/>
    </source>
</evidence>
<feature type="compositionally biased region" description="Basic and acidic residues" evidence="2">
    <location>
        <begin position="277"/>
        <end position="300"/>
    </location>
</feature>
<feature type="region of interest" description="Disordered" evidence="2">
    <location>
        <begin position="453"/>
        <end position="477"/>
    </location>
</feature>
<feature type="region of interest" description="Disordered" evidence="2">
    <location>
        <begin position="1"/>
        <end position="119"/>
    </location>
</feature>
<comment type="caution">
    <text evidence="4">The sequence shown here is derived from an EMBL/GenBank/DDBJ whole genome shotgun (WGS) entry which is preliminary data.</text>
</comment>
<dbReference type="GO" id="GO:0005634">
    <property type="term" value="C:nucleus"/>
    <property type="evidence" value="ECO:0007669"/>
    <property type="project" value="TreeGrafter"/>
</dbReference>
<keyword evidence="5" id="KW-1185">Reference proteome</keyword>
<reference evidence="4" key="1">
    <citation type="submission" date="2020-07" db="EMBL/GenBank/DDBJ databases">
        <title>Ethylene signaling mediates host invasion by parasitic plants.</title>
        <authorList>
            <person name="Yoshida S."/>
        </authorList>
    </citation>
    <scope>NUCLEOTIDE SEQUENCE</scope>
    <source>
        <strain evidence="4">Okayama</strain>
    </source>
</reference>
<evidence type="ECO:0000256" key="2">
    <source>
        <dbReference type="SAM" id="MobiDB-lite"/>
    </source>
</evidence>
<proteinExistence type="inferred from homology"/>
<name>A0A830CAY5_9LAMI</name>
<feature type="compositionally biased region" description="Acidic residues" evidence="2">
    <location>
        <begin position="188"/>
        <end position="198"/>
    </location>
</feature>
<feature type="region of interest" description="Disordered" evidence="2">
    <location>
        <begin position="144"/>
        <end position="303"/>
    </location>
</feature>
<dbReference type="GO" id="GO:0003682">
    <property type="term" value="F:chromatin binding"/>
    <property type="evidence" value="ECO:0007669"/>
    <property type="project" value="InterPro"/>
</dbReference>